<evidence type="ECO:0000313" key="2">
    <source>
        <dbReference type="Proteomes" id="UP001139981"/>
    </source>
</evidence>
<protein>
    <submittedName>
        <fullName evidence="1">Uncharacterized protein</fullName>
    </submittedName>
</protein>
<evidence type="ECO:0000313" key="1">
    <source>
        <dbReference type="EMBL" id="KAJ2891666.1"/>
    </source>
</evidence>
<feature type="non-terminal residue" evidence="1">
    <location>
        <position position="1"/>
    </location>
</feature>
<dbReference type="EMBL" id="JANBVB010000926">
    <property type="protein sequence ID" value="KAJ2891666.1"/>
    <property type="molecule type" value="Genomic_DNA"/>
</dbReference>
<proteinExistence type="predicted"/>
<accession>A0ACC1M0J2</accession>
<reference evidence="1" key="1">
    <citation type="submission" date="2022-07" db="EMBL/GenBank/DDBJ databases">
        <title>Phylogenomic reconstructions and comparative analyses of Kickxellomycotina fungi.</title>
        <authorList>
            <person name="Reynolds N.K."/>
            <person name="Stajich J.E."/>
            <person name="Barry K."/>
            <person name="Grigoriev I.V."/>
            <person name="Crous P."/>
            <person name="Smith M.E."/>
        </authorList>
    </citation>
    <scope>NUCLEOTIDE SEQUENCE</scope>
    <source>
        <strain evidence="1">CBS 190363</strain>
    </source>
</reference>
<dbReference type="Proteomes" id="UP001139981">
    <property type="component" value="Unassembled WGS sequence"/>
</dbReference>
<keyword evidence="2" id="KW-1185">Reference proteome</keyword>
<sequence length="317" mass="34186">QSMLGGAAHLLSFEGSDTLSAGYFAQYRLNGGRPVATSIPATEHSVMTAYSSERQAMLSTIEAYGDGVFACVMDSYDYGRALAEVLPVVAEKKLEKGGYLVIRPDSGDQVEAVLLGLRAADRVFGSAVNAKGFRVVQGASVIQGDGVTSASLRRILKAVHEARYSAQSVGFGMGGGLLQKVNRDTMSMAVKLSAITYEDGTERHLMKFPKEGSEKVSLPGRFAVYADAAQGGAPVTHRSTEEKEGEADLLRLVYDGGRALDTSGVWDDFDTVRTRVADQWRRFPLKARAVSEALLEHQRHVHQQQELSVAGGDAFHQ</sequence>
<organism evidence="1 2">
    <name type="scientific">Coemansia aciculifera</name>
    <dbReference type="NCBI Taxonomy" id="417176"/>
    <lineage>
        <taxon>Eukaryota</taxon>
        <taxon>Fungi</taxon>
        <taxon>Fungi incertae sedis</taxon>
        <taxon>Zoopagomycota</taxon>
        <taxon>Kickxellomycotina</taxon>
        <taxon>Kickxellomycetes</taxon>
        <taxon>Kickxellales</taxon>
        <taxon>Kickxellaceae</taxon>
        <taxon>Coemansia</taxon>
    </lineage>
</organism>
<name>A0ACC1M0J2_9FUNG</name>
<comment type="caution">
    <text evidence="1">The sequence shown here is derived from an EMBL/GenBank/DDBJ whole genome shotgun (WGS) entry which is preliminary data.</text>
</comment>
<gene>
    <name evidence="1" type="ORF">IWW38_003524</name>
</gene>